<dbReference type="STRING" id="102285.A0A0R3T5H1"/>
<dbReference type="Gene3D" id="1.25.10.10">
    <property type="entry name" value="Leucine-rich Repeat Variant"/>
    <property type="match status" value="1"/>
</dbReference>
<keyword evidence="5" id="KW-1185">Reference proteome</keyword>
<dbReference type="GO" id="GO:0005634">
    <property type="term" value="C:nucleus"/>
    <property type="evidence" value="ECO:0007669"/>
    <property type="project" value="TreeGrafter"/>
</dbReference>
<feature type="region of interest" description="Disordered" evidence="3">
    <location>
        <begin position="464"/>
        <end position="511"/>
    </location>
</feature>
<accession>A0A0R3T5H1</accession>
<evidence type="ECO:0000256" key="3">
    <source>
        <dbReference type="SAM" id="MobiDB-lite"/>
    </source>
</evidence>
<dbReference type="WBParaSite" id="HNAJ_0000230901-mRNA-1">
    <property type="protein sequence ID" value="HNAJ_0000230901-mRNA-1"/>
    <property type="gene ID" value="HNAJ_0000230901"/>
</dbReference>
<dbReference type="OrthoDB" id="19224at2759"/>
<name>A0A0R3T5H1_RODNA</name>
<proteinExistence type="inferred from homology"/>
<dbReference type="SUPFAM" id="SSF48371">
    <property type="entry name" value="ARM repeat"/>
    <property type="match status" value="1"/>
</dbReference>
<evidence type="ECO:0000313" key="5">
    <source>
        <dbReference type="Proteomes" id="UP000278807"/>
    </source>
</evidence>
<reference evidence="4 5" key="2">
    <citation type="submission" date="2018-11" db="EMBL/GenBank/DDBJ databases">
        <authorList>
            <consortium name="Pathogen Informatics"/>
        </authorList>
    </citation>
    <scope>NUCLEOTIDE SEQUENCE [LARGE SCALE GENOMIC DNA]</scope>
</reference>
<dbReference type="GO" id="GO:0043066">
    <property type="term" value="P:negative regulation of apoptotic process"/>
    <property type="evidence" value="ECO:0007669"/>
    <property type="project" value="TreeGrafter"/>
</dbReference>
<reference evidence="6" key="1">
    <citation type="submission" date="2017-02" db="UniProtKB">
        <authorList>
            <consortium name="WormBaseParasite"/>
        </authorList>
    </citation>
    <scope>IDENTIFICATION</scope>
</reference>
<dbReference type="GO" id="GO:0003723">
    <property type="term" value="F:RNA binding"/>
    <property type="evidence" value="ECO:0007669"/>
    <property type="project" value="TreeGrafter"/>
</dbReference>
<feature type="compositionally biased region" description="Low complexity" evidence="3">
    <location>
        <begin position="469"/>
        <end position="496"/>
    </location>
</feature>
<dbReference type="EMBL" id="UZAE01001100">
    <property type="protein sequence ID" value="VDN98168.1"/>
    <property type="molecule type" value="Genomic_DNA"/>
</dbReference>
<dbReference type="PANTHER" id="PTHR12758:SF19">
    <property type="entry name" value="APOPTOSIS INHIBITOR 5"/>
    <property type="match status" value="1"/>
</dbReference>
<protein>
    <submittedName>
        <fullName evidence="6">Apoptosis inhibitor 5</fullName>
    </submittedName>
</protein>
<feature type="compositionally biased region" description="Basic residues" evidence="3">
    <location>
        <begin position="497"/>
        <end position="511"/>
    </location>
</feature>
<sequence>MFAVTVESLYDCFYVISNNSSSDVDKLKAYQKILQGSKSGPNEKKLSSQFIGRFFKLFQAEQENSFNCLLDLCDDEDSNTRIQAVRDFQQICKAVPEFIPRVSDVLAQLVIAENVSESNGINNSLKSLLMMDPSSTLIGVFNQIVPSKSEIQRKNLLQFLMDCLKDIPEEKMTAELEEFIIEHLNNLFSDASFTEFVAVVTIMSSLKSLSTLLGRQKLVNMISSFVMEKMPTFDPQSVKSVELIQQAGKQIVRLLSKNVSAAKLLKYMLDNVVPSVLSVENPFQQRGILQLLTTFSSHPGDTFTSIPEDRRVQLLQPLYVALLTSLPELSTLTDEGDVHLKMSLPAFTIECILYTLLNLLKFCPTFLSASVQNESDAASQEGAARLHSLRHKAQYTARLIQSYKTPIVAELQASFQAEGGCSVKTADEVRRALANIEKMVRCIFRSKIESHCLHDVVLSWIEPSPPKAPATSSPTALTAGAKRRTSQQQGTSQTWSKRGRFQHLYRGNRRN</sequence>
<dbReference type="AlphaFoldDB" id="A0A0R3T5H1"/>
<dbReference type="InterPro" id="IPR008383">
    <property type="entry name" value="API5"/>
</dbReference>
<dbReference type="InterPro" id="IPR011989">
    <property type="entry name" value="ARM-like"/>
</dbReference>
<dbReference type="InterPro" id="IPR016024">
    <property type="entry name" value="ARM-type_fold"/>
</dbReference>
<dbReference type="Pfam" id="PF05918">
    <property type="entry name" value="API5"/>
    <property type="match status" value="1"/>
</dbReference>
<comment type="similarity">
    <text evidence="1">Belongs to the API5 family.</text>
</comment>
<dbReference type="PANTHER" id="PTHR12758">
    <property type="entry name" value="APOPTOSIS INHIBITOR 5-RELATED"/>
    <property type="match status" value="1"/>
</dbReference>
<evidence type="ECO:0000313" key="4">
    <source>
        <dbReference type="EMBL" id="VDN98168.1"/>
    </source>
</evidence>
<keyword evidence="2" id="KW-0053">Apoptosis</keyword>
<dbReference type="GO" id="GO:0006915">
    <property type="term" value="P:apoptotic process"/>
    <property type="evidence" value="ECO:0007669"/>
    <property type="project" value="UniProtKB-KW"/>
</dbReference>
<organism evidence="6">
    <name type="scientific">Rodentolepis nana</name>
    <name type="common">Dwarf tapeworm</name>
    <name type="synonym">Hymenolepis nana</name>
    <dbReference type="NCBI Taxonomy" id="102285"/>
    <lineage>
        <taxon>Eukaryota</taxon>
        <taxon>Metazoa</taxon>
        <taxon>Spiralia</taxon>
        <taxon>Lophotrochozoa</taxon>
        <taxon>Platyhelminthes</taxon>
        <taxon>Cestoda</taxon>
        <taxon>Eucestoda</taxon>
        <taxon>Cyclophyllidea</taxon>
        <taxon>Hymenolepididae</taxon>
        <taxon>Rodentolepis</taxon>
    </lineage>
</organism>
<evidence type="ECO:0000313" key="6">
    <source>
        <dbReference type="WBParaSite" id="HNAJ_0000230901-mRNA-1"/>
    </source>
</evidence>
<gene>
    <name evidence="4" type="ORF">HNAJ_LOCUS2309</name>
</gene>
<evidence type="ECO:0000256" key="2">
    <source>
        <dbReference type="ARBA" id="ARBA00022703"/>
    </source>
</evidence>
<dbReference type="Proteomes" id="UP000278807">
    <property type="component" value="Unassembled WGS sequence"/>
</dbReference>
<evidence type="ECO:0000256" key="1">
    <source>
        <dbReference type="ARBA" id="ARBA00009515"/>
    </source>
</evidence>